<feature type="transmembrane region" description="Helical" evidence="1">
    <location>
        <begin position="431"/>
        <end position="454"/>
    </location>
</feature>
<keyword evidence="1" id="KW-1133">Transmembrane helix</keyword>
<dbReference type="AlphaFoldDB" id="A0A2S5RHJ4"/>
<dbReference type="Proteomes" id="UP000239785">
    <property type="component" value="Unassembled WGS sequence"/>
</dbReference>
<keyword evidence="1" id="KW-0812">Transmembrane</keyword>
<feature type="transmembrane region" description="Helical" evidence="1">
    <location>
        <begin position="68"/>
        <end position="91"/>
    </location>
</feature>
<evidence type="ECO:0000313" key="2">
    <source>
        <dbReference type="EMBL" id="PPE06783.1"/>
    </source>
</evidence>
<gene>
    <name evidence="2" type="ORF">MCORR_v1c04140</name>
</gene>
<reference evidence="2 3" key="1">
    <citation type="submission" date="2017-11" db="EMBL/GenBank/DDBJ databases">
        <title>Genome sequence of Mesoplasma corruscae ELCA-2 (ATCC 49579).</title>
        <authorList>
            <person name="Lo W.-S."/>
            <person name="Kuo C.-H."/>
        </authorList>
    </citation>
    <scope>NUCLEOTIDE SEQUENCE [LARGE SCALE GENOMIC DNA]</scope>
    <source>
        <strain evidence="2 3">ELCA-2</strain>
    </source>
</reference>
<feature type="transmembrane region" description="Helical" evidence="1">
    <location>
        <begin position="376"/>
        <end position="399"/>
    </location>
</feature>
<feature type="transmembrane region" description="Helical" evidence="1">
    <location>
        <begin position="343"/>
        <end position="364"/>
    </location>
</feature>
<keyword evidence="1" id="KW-0472">Membrane</keyword>
<protein>
    <recommendedName>
        <fullName evidence="4">MFS transporter</fullName>
    </recommendedName>
</protein>
<dbReference type="RefSeq" id="WP_104207946.1">
    <property type="nucleotide sequence ID" value="NZ_PHNF01000001.1"/>
</dbReference>
<feature type="transmembrane region" description="Helical" evidence="1">
    <location>
        <begin position="200"/>
        <end position="221"/>
    </location>
</feature>
<dbReference type="SUPFAM" id="SSF103473">
    <property type="entry name" value="MFS general substrate transporter"/>
    <property type="match status" value="1"/>
</dbReference>
<organism evidence="2 3">
    <name type="scientific">Mesoplasma corruscae</name>
    <dbReference type="NCBI Taxonomy" id="216874"/>
    <lineage>
        <taxon>Bacteria</taxon>
        <taxon>Bacillati</taxon>
        <taxon>Mycoplasmatota</taxon>
        <taxon>Mollicutes</taxon>
        <taxon>Entomoplasmatales</taxon>
        <taxon>Entomoplasmataceae</taxon>
        <taxon>Mesoplasma</taxon>
    </lineage>
</organism>
<accession>A0A2S5RHJ4</accession>
<name>A0A2S5RHJ4_9MOLU</name>
<proteinExistence type="predicted"/>
<evidence type="ECO:0000256" key="1">
    <source>
        <dbReference type="SAM" id="Phobius"/>
    </source>
</evidence>
<sequence>MQYLDLYITSFFLVIVIAYFLYVFFKDKNKEKRWAFFIAQVFLTTTSGIMIANINFNKMNEIFKGNTIILSIMMIIGSWVLFYAIFKFVYGYLSIKFNNRKDFIKYSNLFLIIAILLFFIQTENNFVLITIFIIQAILIGACLGVQSSYFLYFNEQKFNKNFPLKVSFILGTTISLAYLTSNLLISLVHIIPSDAYFIELYSPIVLVIISFILSFFLKEYPDKIGGFSNRIIHQMAPYKKNILVKMIILTITLSIIYTSLQSPFIKMYIIAELKSKGASYFFLNAIDRQYTIMFFVPHLILGYIIFKIFNNKINLNYALILVLGLMSLTLLVNTFYLNAILLIISNIIFGSVLFTLMYFWMSFALMWNSRAKQKPILGWVTGSFVLSQFLITTLFNYVILLDNSIFIVKSSSEIISPELIDLENFKNKLSIFLKLVFAIMFVVNCIYIIIIFMWSKTIIAEYEDVNFMIQKMYKIEKQRIENKINKRMVED</sequence>
<evidence type="ECO:0000313" key="3">
    <source>
        <dbReference type="Proteomes" id="UP000239785"/>
    </source>
</evidence>
<comment type="caution">
    <text evidence="2">The sequence shown here is derived from an EMBL/GenBank/DDBJ whole genome shotgun (WGS) entry which is preliminary data.</text>
</comment>
<dbReference type="EMBL" id="PHNF01000001">
    <property type="protein sequence ID" value="PPE06783.1"/>
    <property type="molecule type" value="Genomic_DNA"/>
</dbReference>
<keyword evidence="3" id="KW-1185">Reference proteome</keyword>
<feature type="transmembrane region" description="Helical" evidence="1">
    <location>
        <begin position="164"/>
        <end position="188"/>
    </location>
</feature>
<feature type="transmembrane region" description="Helical" evidence="1">
    <location>
        <begin position="34"/>
        <end position="56"/>
    </location>
</feature>
<evidence type="ECO:0008006" key="4">
    <source>
        <dbReference type="Google" id="ProtNLM"/>
    </source>
</evidence>
<feature type="transmembrane region" description="Helical" evidence="1">
    <location>
        <begin position="126"/>
        <end position="152"/>
    </location>
</feature>
<dbReference type="OrthoDB" id="387641at2"/>
<feature type="transmembrane region" description="Helical" evidence="1">
    <location>
        <begin position="242"/>
        <end position="260"/>
    </location>
</feature>
<dbReference type="InterPro" id="IPR036259">
    <property type="entry name" value="MFS_trans_sf"/>
</dbReference>
<feature type="transmembrane region" description="Helical" evidence="1">
    <location>
        <begin position="6"/>
        <end position="25"/>
    </location>
</feature>
<feature type="transmembrane region" description="Helical" evidence="1">
    <location>
        <begin position="289"/>
        <end position="306"/>
    </location>
</feature>
<feature type="transmembrane region" description="Helical" evidence="1">
    <location>
        <begin position="103"/>
        <end position="120"/>
    </location>
</feature>
<feature type="transmembrane region" description="Helical" evidence="1">
    <location>
        <begin position="318"/>
        <end position="337"/>
    </location>
</feature>